<organism evidence="2 3">
    <name type="scientific">Actinomadura madurae</name>
    <dbReference type="NCBI Taxonomy" id="1993"/>
    <lineage>
        <taxon>Bacteria</taxon>
        <taxon>Bacillati</taxon>
        <taxon>Actinomycetota</taxon>
        <taxon>Actinomycetes</taxon>
        <taxon>Streptosporangiales</taxon>
        <taxon>Thermomonosporaceae</taxon>
        <taxon>Actinomadura</taxon>
    </lineage>
</organism>
<gene>
    <name evidence="2" type="ORF">SAMN04489713_103562</name>
</gene>
<feature type="transmembrane region" description="Helical" evidence="1">
    <location>
        <begin position="38"/>
        <end position="59"/>
    </location>
</feature>
<dbReference type="EMBL" id="FOVH01000003">
    <property type="protein sequence ID" value="SFN96305.1"/>
    <property type="molecule type" value="Genomic_DNA"/>
</dbReference>
<protein>
    <submittedName>
        <fullName evidence="2">Uncharacterized protein</fullName>
    </submittedName>
</protein>
<evidence type="ECO:0000256" key="1">
    <source>
        <dbReference type="SAM" id="Phobius"/>
    </source>
</evidence>
<feature type="transmembrane region" description="Helical" evidence="1">
    <location>
        <begin position="71"/>
        <end position="96"/>
    </location>
</feature>
<proteinExistence type="predicted"/>
<evidence type="ECO:0000313" key="3">
    <source>
        <dbReference type="Proteomes" id="UP000183413"/>
    </source>
</evidence>
<name>A0A1I5DAP4_9ACTN</name>
<dbReference type="STRING" id="1993.SAMN04489713_103562"/>
<dbReference type="AlphaFoldDB" id="A0A1I5DAP4"/>
<keyword evidence="3" id="KW-1185">Reference proteome</keyword>
<keyword evidence="1" id="KW-1133">Transmembrane helix</keyword>
<accession>A0A1I5DAP4</accession>
<keyword evidence="1" id="KW-0812">Transmembrane</keyword>
<keyword evidence="1" id="KW-0472">Membrane</keyword>
<evidence type="ECO:0000313" key="2">
    <source>
        <dbReference type="EMBL" id="SFN96305.1"/>
    </source>
</evidence>
<dbReference type="Proteomes" id="UP000183413">
    <property type="component" value="Unassembled WGS sequence"/>
</dbReference>
<dbReference type="RefSeq" id="WP_075020889.1">
    <property type="nucleotide sequence ID" value="NZ_FOVH01000003.1"/>
</dbReference>
<feature type="transmembrane region" description="Helical" evidence="1">
    <location>
        <begin position="108"/>
        <end position="127"/>
    </location>
</feature>
<sequence length="144" mass="14257">MIPVKAVLAGVAATFLGTMLLIVVLGFAQEPEAEPGPVLTGLSWLLGTVVRAGGGYVAARMSVRTGDRARVAGAGAIAGAVGYAVFLALMVTLAALGGDPGLSVGDALGLPVWTAQAALGGALAMALHRGRIAAEARTSSWAYG</sequence>
<dbReference type="InParanoid" id="A0A1I5DAP4"/>
<reference evidence="2 3" key="1">
    <citation type="submission" date="2016-10" db="EMBL/GenBank/DDBJ databases">
        <authorList>
            <person name="de Groot N.N."/>
        </authorList>
    </citation>
    <scope>NUCLEOTIDE SEQUENCE [LARGE SCALE GENOMIC DNA]</scope>
    <source>
        <strain evidence="2 3">DSM 43067</strain>
    </source>
</reference>